<dbReference type="Ensembl" id="ENSPCET00000014080.1">
    <property type="protein sequence ID" value="ENSPCEP00000013578.1"/>
    <property type="gene ID" value="ENSPCEG00000010775.1"/>
</dbReference>
<dbReference type="InterPro" id="IPR050413">
    <property type="entry name" value="TCR_beta_variable"/>
</dbReference>
<keyword evidence="1" id="KW-0732">Signal</keyword>
<dbReference type="PROSITE" id="PS50835">
    <property type="entry name" value="IG_LIKE"/>
    <property type="match status" value="1"/>
</dbReference>
<dbReference type="Proteomes" id="UP000694393">
    <property type="component" value="Unplaced"/>
</dbReference>
<evidence type="ECO:0000313" key="6">
    <source>
        <dbReference type="Proteomes" id="UP000694393"/>
    </source>
</evidence>
<accession>A0A8C8VJY0</accession>
<evidence type="ECO:0000259" key="4">
    <source>
        <dbReference type="PROSITE" id="PS50835"/>
    </source>
</evidence>
<dbReference type="AlphaFoldDB" id="A0A8C8VJY0"/>
<dbReference type="SMART" id="SM00409">
    <property type="entry name" value="IG"/>
    <property type="match status" value="1"/>
</dbReference>
<feature type="domain" description="Ig-like" evidence="4">
    <location>
        <begin position="32"/>
        <end position="135"/>
    </location>
</feature>
<dbReference type="InterPro" id="IPR013106">
    <property type="entry name" value="Ig_V-set"/>
</dbReference>
<dbReference type="Pfam" id="PF07686">
    <property type="entry name" value="V-set"/>
    <property type="match status" value="1"/>
</dbReference>
<protein>
    <recommendedName>
        <fullName evidence="4">Ig-like domain-containing protein</fullName>
    </recommendedName>
</protein>
<organism evidence="5 6">
    <name type="scientific">Pelusios castaneus</name>
    <name type="common">West African mud turtle</name>
    <dbReference type="NCBI Taxonomy" id="367368"/>
    <lineage>
        <taxon>Eukaryota</taxon>
        <taxon>Metazoa</taxon>
        <taxon>Chordata</taxon>
        <taxon>Craniata</taxon>
        <taxon>Vertebrata</taxon>
        <taxon>Euteleostomi</taxon>
        <taxon>Archelosauria</taxon>
        <taxon>Testudinata</taxon>
        <taxon>Testudines</taxon>
        <taxon>Pleurodira</taxon>
        <taxon>Pelomedusidae</taxon>
        <taxon>Pelusios</taxon>
    </lineage>
</organism>
<dbReference type="GO" id="GO:0005886">
    <property type="term" value="C:plasma membrane"/>
    <property type="evidence" value="ECO:0007669"/>
    <property type="project" value="TreeGrafter"/>
</dbReference>
<dbReference type="InterPro" id="IPR003599">
    <property type="entry name" value="Ig_sub"/>
</dbReference>
<dbReference type="SMART" id="SM00406">
    <property type="entry name" value="IGv"/>
    <property type="match status" value="1"/>
</dbReference>
<dbReference type="SUPFAM" id="SSF48726">
    <property type="entry name" value="Immunoglobulin"/>
    <property type="match status" value="1"/>
</dbReference>
<evidence type="ECO:0000256" key="3">
    <source>
        <dbReference type="SAM" id="MobiDB-lite"/>
    </source>
</evidence>
<dbReference type="CDD" id="cd00099">
    <property type="entry name" value="IgV"/>
    <property type="match status" value="1"/>
</dbReference>
<dbReference type="GO" id="GO:0007166">
    <property type="term" value="P:cell surface receptor signaling pathway"/>
    <property type="evidence" value="ECO:0007669"/>
    <property type="project" value="TreeGrafter"/>
</dbReference>
<feature type="region of interest" description="Disordered" evidence="3">
    <location>
        <begin position="132"/>
        <end position="152"/>
    </location>
</feature>
<evidence type="ECO:0000256" key="2">
    <source>
        <dbReference type="ARBA" id="ARBA00022859"/>
    </source>
</evidence>
<dbReference type="InterPro" id="IPR036179">
    <property type="entry name" value="Ig-like_dom_sf"/>
</dbReference>
<name>A0A8C8VJY0_9SAUR</name>
<sequence length="164" mass="18145">MLLTLLTLPHCKGRAERPVLMAIFLPSFFLTPTLHQTPRFISVSPGALVQLHCYLHGYSSTSYLYWYRQPPQGGALHLLFLSVTPKDVSNGFTASRPDTEVFYLNTTSVKMDHSGLYFCASSLDTALQSHLRPLQKPPSSSPSLSGRSSSLQATIMQTETVHCT</sequence>
<dbReference type="InterPro" id="IPR013783">
    <property type="entry name" value="Ig-like_fold"/>
</dbReference>
<dbReference type="InterPro" id="IPR007110">
    <property type="entry name" value="Ig-like_dom"/>
</dbReference>
<reference evidence="5" key="1">
    <citation type="submission" date="2025-08" db="UniProtKB">
        <authorList>
            <consortium name="Ensembl"/>
        </authorList>
    </citation>
    <scope>IDENTIFICATION</scope>
</reference>
<reference evidence="5" key="2">
    <citation type="submission" date="2025-09" db="UniProtKB">
        <authorList>
            <consortium name="Ensembl"/>
        </authorList>
    </citation>
    <scope>IDENTIFICATION</scope>
</reference>
<proteinExistence type="predicted"/>
<dbReference type="PANTHER" id="PTHR23268">
    <property type="entry name" value="T-CELL RECEPTOR BETA CHAIN"/>
    <property type="match status" value="1"/>
</dbReference>
<dbReference type="PANTHER" id="PTHR23268:SF31">
    <property type="entry name" value="T CELL RECEPTOR BETA VARIABLE 30"/>
    <property type="match status" value="1"/>
</dbReference>
<evidence type="ECO:0000256" key="1">
    <source>
        <dbReference type="ARBA" id="ARBA00022729"/>
    </source>
</evidence>
<keyword evidence="2" id="KW-0391">Immunity</keyword>
<feature type="compositionally biased region" description="Low complexity" evidence="3">
    <location>
        <begin position="141"/>
        <end position="152"/>
    </location>
</feature>
<dbReference type="GO" id="GO:0002376">
    <property type="term" value="P:immune system process"/>
    <property type="evidence" value="ECO:0007669"/>
    <property type="project" value="UniProtKB-KW"/>
</dbReference>
<keyword evidence="6" id="KW-1185">Reference proteome</keyword>
<dbReference type="Gene3D" id="2.60.40.10">
    <property type="entry name" value="Immunoglobulins"/>
    <property type="match status" value="1"/>
</dbReference>
<evidence type="ECO:0000313" key="5">
    <source>
        <dbReference type="Ensembl" id="ENSPCEP00000013578.1"/>
    </source>
</evidence>